<gene>
    <name evidence="2" type="ORF">TH30_19475</name>
</gene>
<feature type="transmembrane region" description="Helical" evidence="1">
    <location>
        <begin position="60"/>
        <end position="84"/>
    </location>
</feature>
<accession>A0A367WRM1</accession>
<evidence type="ECO:0000313" key="3">
    <source>
        <dbReference type="Proteomes" id="UP000252255"/>
    </source>
</evidence>
<keyword evidence="1" id="KW-1133">Transmembrane helix</keyword>
<sequence length="154" mass="16946">MAVSEHIEVWSRWAFIGWAWTRCAFLLQCVYFVVGVALPANVETLADLINTFGAYSLRTLGYGLFFQCAASLCVGAIAVCVVVLRQMFIDFFGAEQTSETNIPSDTPHGPTVDYEARVTMNDVTMKRVYSGGPDQLAALGLRPAPRRSDQSRKG</sequence>
<dbReference type="Proteomes" id="UP000252255">
    <property type="component" value="Unassembled WGS sequence"/>
</dbReference>
<protein>
    <submittedName>
        <fullName evidence="2">Uncharacterized protein</fullName>
    </submittedName>
</protein>
<keyword evidence="1" id="KW-0812">Transmembrane</keyword>
<proteinExistence type="predicted"/>
<comment type="caution">
    <text evidence="2">The sequence shown here is derived from an EMBL/GenBank/DDBJ whole genome shotgun (WGS) entry which is preliminary data.</text>
</comment>
<evidence type="ECO:0000256" key="1">
    <source>
        <dbReference type="SAM" id="Phobius"/>
    </source>
</evidence>
<dbReference type="AlphaFoldDB" id="A0A367WRM1"/>
<dbReference type="EMBL" id="JPWI01000015">
    <property type="protein sequence ID" value="RCK43201.1"/>
    <property type="molecule type" value="Genomic_DNA"/>
</dbReference>
<reference evidence="2 3" key="1">
    <citation type="submission" date="2014-07" db="EMBL/GenBank/DDBJ databases">
        <title>Draft genome sequence of Thalassospira profundimaris PR54-5.</title>
        <authorList>
            <person name="Lai Q."/>
            <person name="Shao Z."/>
        </authorList>
    </citation>
    <scope>NUCLEOTIDE SEQUENCE [LARGE SCALE GENOMIC DNA]</scope>
    <source>
        <strain evidence="2 3">PR54-5</strain>
    </source>
</reference>
<keyword evidence="1" id="KW-0472">Membrane</keyword>
<name>A0A367WRM1_9PROT</name>
<evidence type="ECO:0000313" key="2">
    <source>
        <dbReference type="EMBL" id="RCK43201.1"/>
    </source>
</evidence>
<organism evidence="2 3">
    <name type="scientific">Thalassospira profundimaris</name>
    <dbReference type="NCBI Taxonomy" id="502049"/>
    <lineage>
        <taxon>Bacteria</taxon>
        <taxon>Pseudomonadati</taxon>
        <taxon>Pseudomonadota</taxon>
        <taxon>Alphaproteobacteria</taxon>
        <taxon>Rhodospirillales</taxon>
        <taxon>Thalassospiraceae</taxon>
        <taxon>Thalassospira</taxon>
    </lineage>
</organism>
<dbReference type="RefSeq" id="WP_114099669.1">
    <property type="nucleotide sequence ID" value="NZ_JPWI01000015.1"/>
</dbReference>
<feature type="transmembrane region" description="Helical" evidence="1">
    <location>
        <begin position="20"/>
        <end position="40"/>
    </location>
</feature>